<evidence type="ECO:0000256" key="2">
    <source>
        <dbReference type="RuleBase" id="RU004439"/>
    </source>
</evidence>
<dbReference type="GO" id="GO:0009897">
    <property type="term" value="C:external side of plasma membrane"/>
    <property type="evidence" value="ECO:0007669"/>
    <property type="project" value="TreeGrafter"/>
</dbReference>
<keyword evidence="3" id="KW-0812">Transmembrane</keyword>
<proteinExistence type="inferred from homology"/>
<feature type="transmembrane region" description="Helical" evidence="3">
    <location>
        <begin position="262"/>
        <end position="282"/>
    </location>
</feature>
<comment type="similarity">
    <text evidence="2">Belongs to the MHC class I family.</text>
</comment>
<dbReference type="OMA" id="RCHVEHA"/>
<dbReference type="GO" id="GO:0005615">
    <property type="term" value="C:extracellular space"/>
    <property type="evidence" value="ECO:0007669"/>
    <property type="project" value="TreeGrafter"/>
</dbReference>
<dbReference type="SMART" id="SM00407">
    <property type="entry name" value="IGc1"/>
    <property type="match status" value="1"/>
</dbReference>
<evidence type="ECO:0000256" key="1">
    <source>
        <dbReference type="ARBA" id="ARBA00023180"/>
    </source>
</evidence>
<dbReference type="EMBL" id="BEZZ01002216">
    <property type="protein sequence ID" value="GCC21421.1"/>
    <property type="molecule type" value="Genomic_DNA"/>
</dbReference>
<dbReference type="PRINTS" id="PR01638">
    <property type="entry name" value="MHCCLASSI"/>
</dbReference>
<keyword evidence="3" id="KW-1133">Transmembrane helix</keyword>
<feature type="domain" description="Ig-like" evidence="4">
    <location>
        <begin position="159"/>
        <end position="247"/>
    </location>
</feature>
<dbReference type="STRING" id="137246.A0A401RTI9"/>
<dbReference type="Pfam" id="PF00129">
    <property type="entry name" value="MHC_I"/>
    <property type="match status" value="1"/>
</dbReference>
<dbReference type="InterPro" id="IPR013783">
    <property type="entry name" value="Ig-like_fold"/>
</dbReference>
<reference evidence="5 6" key="1">
    <citation type="journal article" date="2018" name="Nat. Ecol. Evol.">
        <title>Shark genomes provide insights into elasmobranch evolution and the origin of vertebrates.</title>
        <authorList>
            <person name="Hara Y"/>
            <person name="Yamaguchi K"/>
            <person name="Onimaru K"/>
            <person name="Kadota M"/>
            <person name="Koyanagi M"/>
            <person name="Keeley SD"/>
            <person name="Tatsumi K"/>
            <person name="Tanaka K"/>
            <person name="Motone F"/>
            <person name="Kageyama Y"/>
            <person name="Nozu R"/>
            <person name="Adachi N"/>
            <person name="Nishimura O"/>
            <person name="Nakagawa R"/>
            <person name="Tanegashima C"/>
            <person name="Kiyatake I"/>
            <person name="Matsumoto R"/>
            <person name="Murakumo K"/>
            <person name="Nishida K"/>
            <person name="Terakita A"/>
            <person name="Kuratani S"/>
            <person name="Sato K"/>
            <person name="Hyodo S Kuraku.S."/>
        </authorList>
    </citation>
    <scope>NUCLEOTIDE SEQUENCE [LARGE SCALE GENOMIC DNA]</scope>
</reference>
<sequence length="354" mass="40878">VGMINGVPVAYYDSGTPQIISRQQWMTDAFDEEYWEYLTNRGNKHCAIAKENLKMIMKNTNQTSGIHIFQWIRKVEINDDSSTNIAMRFGFDGKDFISLEPDRMRWVASNQFAVKTAEKWNSDESWNKYWKWQLEIELIERLKLRLRFGKEYLKRTVQPEVFISRREPNGQDKPLTLSCLVTGFYPVDVEVTWLRNGEVMSETHSSGVRPNHDGTHQVQKEIEVNAGDEDQYSCQIEHSSLTEAQLYQWVPGKSAGHSHLEMLGFMITPLAIIVGIIGLVMWKRTQRDKPGNLQQQCHGKSGEEHQTVSTQPFLETGPTLHQQEAMDNKVELELIESHTFLKSESVQRDSEPET</sequence>
<dbReference type="PROSITE" id="PS50835">
    <property type="entry name" value="IG_LIKE"/>
    <property type="match status" value="1"/>
</dbReference>
<evidence type="ECO:0000256" key="3">
    <source>
        <dbReference type="SAM" id="Phobius"/>
    </source>
</evidence>
<dbReference type="InterPro" id="IPR050208">
    <property type="entry name" value="MHC_class-I_related"/>
</dbReference>
<dbReference type="InterPro" id="IPR007110">
    <property type="entry name" value="Ig-like_dom"/>
</dbReference>
<dbReference type="InterPro" id="IPR011161">
    <property type="entry name" value="MHC_I-like_Ag-recog"/>
</dbReference>
<evidence type="ECO:0000259" key="4">
    <source>
        <dbReference type="PROSITE" id="PS50835"/>
    </source>
</evidence>
<dbReference type="InterPro" id="IPR001039">
    <property type="entry name" value="MHC_I_a_a1/a2"/>
</dbReference>
<feature type="non-terminal residue" evidence="5">
    <location>
        <position position="1"/>
    </location>
</feature>
<evidence type="ECO:0000313" key="5">
    <source>
        <dbReference type="EMBL" id="GCC21421.1"/>
    </source>
</evidence>
<comment type="caution">
    <text evidence="5">The sequence shown here is derived from an EMBL/GenBank/DDBJ whole genome shotgun (WGS) entry which is preliminary data.</text>
</comment>
<gene>
    <name evidence="5" type="ORF">chiPu_0019892</name>
</gene>
<name>A0A401RTI9_CHIPU</name>
<keyword evidence="6" id="KW-1185">Reference proteome</keyword>
<dbReference type="Gene3D" id="2.60.40.10">
    <property type="entry name" value="Immunoglobulins"/>
    <property type="match status" value="1"/>
</dbReference>
<dbReference type="SUPFAM" id="SSF48726">
    <property type="entry name" value="Immunoglobulin"/>
    <property type="match status" value="1"/>
</dbReference>
<dbReference type="Proteomes" id="UP000287033">
    <property type="component" value="Unassembled WGS sequence"/>
</dbReference>
<accession>A0A401RTI9</accession>
<keyword evidence="3" id="KW-0472">Membrane</keyword>
<evidence type="ECO:0000313" key="6">
    <source>
        <dbReference type="Proteomes" id="UP000287033"/>
    </source>
</evidence>
<protein>
    <recommendedName>
        <fullName evidence="4">Ig-like domain-containing protein</fullName>
    </recommendedName>
</protein>
<dbReference type="PANTHER" id="PTHR16675">
    <property type="entry name" value="MHC CLASS I-RELATED"/>
    <property type="match status" value="1"/>
</dbReference>
<dbReference type="InterPro" id="IPR003597">
    <property type="entry name" value="Ig_C1-set"/>
</dbReference>
<dbReference type="Pfam" id="PF07654">
    <property type="entry name" value="C1-set"/>
    <property type="match status" value="1"/>
</dbReference>
<dbReference type="InterPro" id="IPR036179">
    <property type="entry name" value="Ig-like_dom_sf"/>
</dbReference>
<dbReference type="Gene3D" id="3.30.500.10">
    <property type="entry name" value="MHC class I-like antigen recognition-like"/>
    <property type="match status" value="1"/>
</dbReference>
<dbReference type="InterPro" id="IPR011162">
    <property type="entry name" value="MHC_I/II-like_Ag-recog"/>
</dbReference>
<dbReference type="PANTHER" id="PTHR16675:SF193">
    <property type="entry name" value="LOC571647 PROTEIN-RELATED"/>
    <property type="match status" value="1"/>
</dbReference>
<dbReference type="SUPFAM" id="SSF54452">
    <property type="entry name" value="MHC antigen-recognition domain"/>
    <property type="match status" value="1"/>
</dbReference>
<dbReference type="OrthoDB" id="8936120at2759"/>
<keyword evidence="1" id="KW-0325">Glycoprotein</keyword>
<organism evidence="5 6">
    <name type="scientific">Chiloscyllium punctatum</name>
    <name type="common">Brownbanded bambooshark</name>
    <name type="synonym">Hemiscyllium punctatum</name>
    <dbReference type="NCBI Taxonomy" id="137246"/>
    <lineage>
        <taxon>Eukaryota</taxon>
        <taxon>Metazoa</taxon>
        <taxon>Chordata</taxon>
        <taxon>Craniata</taxon>
        <taxon>Vertebrata</taxon>
        <taxon>Chondrichthyes</taxon>
        <taxon>Elasmobranchii</taxon>
        <taxon>Galeomorphii</taxon>
        <taxon>Galeoidea</taxon>
        <taxon>Orectolobiformes</taxon>
        <taxon>Hemiscylliidae</taxon>
        <taxon>Chiloscyllium</taxon>
    </lineage>
</organism>
<dbReference type="AlphaFoldDB" id="A0A401RTI9"/>
<dbReference type="GO" id="GO:0006955">
    <property type="term" value="P:immune response"/>
    <property type="evidence" value="ECO:0007669"/>
    <property type="project" value="TreeGrafter"/>
</dbReference>
<dbReference type="InterPro" id="IPR037055">
    <property type="entry name" value="MHC_I-like_Ag-recog_sf"/>
</dbReference>